<dbReference type="InterPro" id="IPR022555">
    <property type="entry name" value="DUF2577"/>
</dbReference>
<evidence type="ECO:0000313" key="1">
    <source>
        <dbReference type="EMBL" id="HBH2621777.1"/>
    </source>
</evidence>
<accession>A0A9P3WUM9</accession>
<comment type="caution">
    <text evidence="1">The sequence shown here is derived from an EMBL/GenBank/DDBJ whole genome shotgun (WGS) entry which is preliminary data.</text>
</comment>
<gene>
    <name evidence="1" type="ORF">KRQ00_003586</name>
</gene>
<reference evidence="1" key="2">
    <citation type="submission" date="2021-06" db="EMBL/GenBank/DDBJ databases">
        <authorList>
            <consortium name="NCBI Pathogen Detection Project"/>
        </authorList>
    </citation>
    <scope>NUCLEOTIDE SEQUENCE</scope>
    <source>
        <strain evidence="1">Clostridioides</strain>
    </source>
</reference>
<protein>
    <submittedName>
        <fullName evidence="1">DUF2577 family protein</fullName>
    </submittedName>
</protein>
<dbReference type="AlphaFoldDB" id="A0A9P3WUM9"/>
<organism evidence="1 2">
    <name type="scientific">Clostridioides difficile</name>
    <name type="common">Peptoclostridium difficile</name>
    <dbReference type="NCBI Taxonomy" id="1496"/>
    <lineage>
        <taxon>Bacteria</taxon>
        <taxon>Bacillati</taxon>
        <taxon>Bacillota</taxon>
        <taxon>Clostridia</taxon>
        <taxon>Peptostreptococcales</taxon>
        <taxon>Peptostreptococcaceae</taxon>
        <taxon>Clostridioides</taxon>
    </lineage>
</organism>
<evidence type="ECO:0000313" key="2">
    <source>
        <dbReference type="Proteomes" id="UP000879542"/>
    </source>
</evidence>
<sequence length="110" mass="12780">MADPINEFIGIIRQEGKFHNEPSFFIGKIKSKLPDLKIEINNIILEKEDILIDSWMLDRQIELFDTETSQEHKHEIKNPFIDTFESGNTVIMFKIGEKFAVVSKLVSLDE</sequence>
<dbReference type="Proteomes" id="UP000879542">
    <property type="component" value="Unassembled WGS sequence"/>
</dbReference>
<reference evidence="1" key="1">
    <citation type="journal article" date="2018" name="Genome Biol.">
        <title>SKESA: strategic k-mer extension for scrupulous assemblies.</title>
        <authorList>
            <person name="Souvorov A."/>
            <person name="Agarwala R."/>
            <person name="Lipman D.J."/>
        </authorList>
    </citation>
    <scope>NUCLEOTIDE SEQUENCE</scope>
    <source>
        <strain evidence="1">Clostridioides</strain>
    </source>
</reference>
<proteinExistence type="predicted"/>
<name>A0A9P3WUM9_CLODI</name>
<dbReference type="Pfam" id="PF10844">
    <property type="entry name" value="DUF2577"/>
    <property type="match status" value="1"/>
</dbReference>
<dbReference type="RefSeq" id="WP_003431637.1">
    <property type="nucleotide sequence ID" value="NZ_BIMY01000032.1"/>
</dbReference>
<dbReference type="EMBL" id="DAEQIJ010000026">
    <property type="protein sequence ID" value="HBH2621777.1"/>
    <property type="molecule type" value="Genomic_DNA"/>
</dbReference>